<dbReference type="SUPFAM" id="SSF52317">
    <property type="entry name" value="Class I glutamine amidotransferase-like"/>
    <property type="match status" value="1"/>
</dbReference>
<feature type="region of interest" description="Disordered" evidence="1">
    <location>
        <begin position="854"/>
        <end position="955"/>
    </location>
</feature>
<feature type="domain" description="VWFA" evidence="3">
    <location>
        <begin position="407"/>
        <end position="571"/>
    </location>
</feature>
<keyword evidence="2" id="KW-0472">Membrane</keyword>
<reference evidence="4 5" key="1">
    <citation type="submission" date="2020-07" db="EMBL/GenBank/DDBJ databases">
        <authorList>
            <person name="Feng H."/>
        </authorList>
    </citation>
    <scope>NUCLEOTIDE SEQUENCE [LARGE SCALE GENOMIC DNA]</scope>
    <source>
        <strain evidence="5">s-10</strain>
    </source>
</reference>
<dbReference type="Proteomes" id="UP000535491">
    <property type="component" value="Unassembled WGS sequence"/>
</dbReference>
<dbReference type="Pfam" id="PF00092">
    <property type="entry name" value="VWA"/>
    <property type="match status" value="1"/>
</dbReference>
<dbReference type="InterPro" id="IPR029062">
    <property type="entry name" value="Class_I_gatase-like"/>
</dbReference>
<accession>A0A7W1WPF6</accession>
<feature type="transmembrane region" description="Helical" evidence="2">
    <location>
        <begin position="6"/>
        <end position="25"/>
    </location>
</feature>
<keyword evidence="2" id="KW-0812">Transmembrane</keyword>
<feature type="compositionally biased region" description="Polar residues" evidence="1">
    <location>
        <begin position="854"/>
        <end position="869"/>
    </location>
</feature>
<dbReference type="InterPro" id="IPR002035">
    <property type="entry name" value="VWF_A"/>
</dbReference>
<dbReference type="CDD" id="cd00198">
    <property type="entry name" value="vWFA"/>
    <property type="match status" value="1"/>
</dbReference>
<organism evidence="4 5">
    <name type="scientific">Paenactinomyces guangxiensis</name>
    <dbReference type="NCBI Taxonomy" id="1490290"/>
    <lineage>
        <taxon>Bacteria</taxon>
        <taxon>Bacillati</taxon>
        <taxon>Bacillota</taxon>
        <taxon>Bacilli</taxon>
        <taxon>Bacillales</taxon>
        <taxon>Thermoactinomycetaceae</taxon>
        <taxon>Paenactinomyces</taxon>
    </lineage>
</organism>
<dbReference type="InterPro" id="IPR010768">
    <property type="entry name" value="GATase1-like"/>
</dbReference>
<dbReference type="PANTHER" id="PTHR37947:SF2">
    <property type="entry name" value="VON WILLEBRAND FACTOR TYPE A"/>
    <property type="match status" value="1"/>
</dbReference>
<evidence type="ECO:0000313" key="5">
    <source>
        <dbReference type="Proteomes" id="UP000535491"/>
    </source>
</evidence>
<proteinExistence type="predicted"/>
<feature type="compositionally biased region" description="Basic and acidic residues" evidence="1">
    <location>
        <begin position="926"/>
        <end position="941"/>
    </location>
</feature>
<feature type="compositionally biased region" description="Basic residues" evidence="1">
    <location>
        <begin position="870"/>
        <end position="879"/>
    </location>
</feature>
<comment type="caution">
    <text evidence="4">The sequence shown here is derived from an EMBL/GenBank/DDBJ whole genome shotgun (WGS) entry which is preliminary data.</text>
</comment>
<evidence type="ECO:0000313" key="4">
    <source>
        <dbReference type="EMBL" id="MBA4493642.1"/>
    </source>
</evidence>
<evidence type="ECO:0000256" key="1">
    <source>
        <dbReference type="SAM" id="MobiDB-lite"/>
    </source>
</evidence>
<dbReference type="RefSeq" id="WP_181750881.1">
    <property type="nucleotide sequence ID" value="NZ_JACEIQ010000003.1"/>
</dbReference>
<evidence type="ECO:0000259" key="3">
    <source>
        <dbReference type="PROSITE" id="PS50234"/>
    </source>
</evidence>
<dbReference type="PROSITE" id="PS50234">
    <property type="entry name" value="VWFA"/>
    <property type="match status" value="1"/>
</dbReference>
<name>A0A7W1WPF6_9BACL</name>
<dbReference type="Gene3D" id="3.40.50.880">
    <property type="match status" value="1"/>
</dbReference>
<keyword evidence="2" id="KW-1133">Transmembrane helix</keyword>
<evidence type="ECO:0000256" key="2">
    <source>
        <dbReference type="SAM" id="Phobius"/>
    </source>
</evidence>
<feature type="compositionally biased region" description="Basic and acidic residues" evidence="1">
    <location>
        <begin position="908"/>
        <end position="918"/>
    </location>
</feature>
<feature type="compositionally biased region" description="Polar residues" evidence="1">
    <location>
        <begin position="893"/>
        <end position="903"/>
    </location>
</feature>
<keyword evidence="5" id="KW-1185">Reference proteome</keyword>
<dbReference type="Pfam" id="PF07090">
    <property type="entry name" value="GATase1_like"/>
    <property type="match status" value="1"/>
</dbReference>
<dbReference type="AlphaFoldDB" id="A0A7W1WPF6"/>
<dbReference type="Gene3D" id="3.40.50.410">
    <property type="entry name" value="von Willebrand factor, type A domain"/>
    <property type="match status" value="2"/>
</dbReference>
<dbReference type="PANTHER" id="PTHR37947">
    <property type="entry name" value="BLL2462 PROTEIN"/>
    <property type="match status" value="1"/>
</dbReference>
<sequence length="955" mass="105147">MAINWAYPWLLLLFLPVAWGLWTWWRQEKRFERTKKKLILIMRMLVFSLLVLALARTQFLSPVNHQSVVFVVDRSASIQNPDEVLHLLQQAVAEKKPDDQVAVVSTGAASVVERSLTETDEVPTLSAVINKNATDLASGLRLAGGMLPADAEGRVVLITDGNETKGSAEAEARMLRERGVRVDVIPLRQKEGPEVLVSDLQVPERLYANEKATLKVKVTSTADTRANLRLFVGNRMLETQNVLVNKGENQYSFSVPGQGSGFLRYRVEIQANRDTLPNNNQAYGFSQVTGKPIVLVVEGNKGEAANLISALRATGVQVEQTNPAGLPGNLENYQRYSSIVLVNTPAYSIPEYKMEQMRTAVKDLGIGLIMSGGEEGFALGGWFRTPIEEALPVHMDLRDKKRVPSLGLMLVIDKSGSMSGEKIDLAKEAAIRATELLTPQDQLGVLAFDDGNDWVVQPQLVKNHSEIQGRIGTIPADGGTNIYPALEAAYQKVRQLKVKRKHMILLTDGQSPGGNYQALAERLKKEKITLSTVAVGADADQALLQSLADGAKGRYYLATDAGSIPTIFSKEASMAIRSYIIDQPFIPKWTGGSDWFAAFKGVPPLRGYVATTPKQTAETVLASHYPDPVLARWQYGLGRTVAWTSDLNGKWSKAWVGWQKFSPFWNHVVSWTFPQYDTSGLYIDCQIEGSTVRLEAKGPPERFASADQVRFTVIDDKLNKKQVVAKAVAPGHFAGSFQADQPGTYLLQASAKGKAGEQPVGTYGISVPYSPEYNLMAGGEERVRKIAAQGGGSIITDLSQSFADNLEDKWAGQDISLFLLLLAALLWPVDIAVRRISVSGEDWRRIKNRLTRPAQVSSTPYTQQLGKIQQKSRKAVKRRIKDERTGPEISEAIKQTKTKQNVVSIPDTKGKKNVDTAKTEPSTDSSSRDSGTKSRSDETHLSRLLAAKRKREKKL</sequence>
<feature type="compositionally biased region" description="Basic residues" evidence="1">
    <location>
        <begin position="946"/>
        <end position="955"/>
    </location>
</feature>
<dbReference type="Pfam" id="PF13519">
    <property type="entry name" value="VWA_2"/>
    <property type="match status" value="1"/>
</dbReference>
<protein>
    <submittedName>
        <fullName evidence="4">VWA domain-containing protein</fullName>
    </submittedName>
</protein>
<gene>
    <name evidence="4" type="ORF">H1191_04915</name>
</gene>
<dbReference type="EMBL" id="JACEIQ010000003">
    <property type="protein sequence ID" value="MBA4493642.1"/>
    <property type="molecule type" value="Genomic_DNA"/>
</dbReference>
<feature type="transmembrane region" description="Helical" evidence="2">
    <location>
        <begin position="37"/>
        <end position="55"/>
    </location>
</feature>
<dbReference type="SUPFAM" id="SSF53300">
    <property type="entry name" value="vWA-like"/>
    <property type="match status" value="2"/>
</dbReference>
<dbReference type="SMART" id="SM00327">
    <property type="entry name" value="VWA"/>
    <property type="match status" value="2"/>
</dbReference>
<dbReference type="InterPro" id="IPR036465">
    <property type="entry name" value="vWFA_dom_sf"/>
</dbReference>